<reference evidence="8" key="2">
    <citation type="submission" date="2025-08" db="UniProtKB">
        <authorList>
            <consortium name="Ensembl"/>
        </authorList>
    </citation>
    <scope>IDENTIFICATION</scope>
</reference>
<keyword evidence="9" id="KW-1185">Reference proteome</keyword>
<evidence type="ECO:0000313" key="8">
    <source>
        <dbReference type="Ensembl" id="ENSPPYP00000036614.1"/>
    </source>
</evidence>
<protein>
    <submittedName>
        <fullName evidence="8">Solute carrier family 6 member 13</fullName>
    </submittedName>
</protein>
<dbReference type="SUPFAM" id="SSF161070">
    <property type="entry name" value="SNF-like"/>
    <property type="match status" value="1"/>
</dbReference>
<dbReference type="GO" id="GO:0005886">
    <property type="term" value="C:plasma membrane"/>
    <property type="evidence" value="ECO:0007669"/>
    <property type="project" value="TreeGrafter"/>
</dbReference>
<comment type="subcellular location">
    <subcellularLocation>
        <location evidence="1">Membrane</location>
        <topology evidence="1">Multi-pass membrane protein</topology>
    </subcellularLocation>
</comment>
<sequence>MIISKKLLGSSPGGMDSRVSGTTSNGETKPVYPVMEKKEEDGTLERGHWNNKMEFVLSVAGEIIGLGNVWRFPYLCYKNGGGESPCATPPTPGRRILLSPALTALLGSPIDV</sequence>
<feature type="binding site" evidence="6">
    <location>
        <position position="68"/>
    </location>
    <ligand>
        <name>Na(+)</name>
        <dbReference type="ChEBI" id="CHEBI:29101"/>
        <label>1</label>
    </ligand>
</feature>
<dbReference type="GO" id="GO:0042995">
    <property type="term" value="C:cell projection"/>
    <property type="evidence" value="ECO:0007669"/>
    <property type="project" value="TreeGrafter"/>
</dbReference>
<feature type="region of interest" description="Disordered" evidence="7">
    <location>
        <begin position="1"/>
        <end position="43"/>
    </location>
</feature>
<dbReference type="InterPro" id="IPR000175">
    <property type="entry name" value="Na/ntran_symport"/>
</dbReference>
<evidence type="ECO:0000256" key="6">
    <source>
        <dbReference type="PIRSR" id="PIRSR600175-1"/>
    </source>
</evidence>
<evidence type="ECO:0000256" key="4">
    <source>
        <dbReference type="ARBA" id="ARBA00022989"/>
    </source>
</evidence>
<evidence type="ECO:0000256" key="2">
    <source>
        <dbReference type="ARBA" id="ARBA00022448"/>
    </source>
</evidence>
<evidence type="ECO:0000256" key="5">
    <source>
        <dbReference type="ARBA" id="ARBA00023136"/>
    </source>
</evidence>
<dbReference type="GeneTree" id="ENSGT00940000157478"/>
<dbReference type="Pfam" id="PF00209">
    <property type="entry name" value="SNF"/>
    <property type="match status" value="1"/>
</dbReference>
<dbReference type="GO" id="GO:0046872">
    <property type="term" value="F:metal ion binding"/>
    <property type="evidence" value="ECO:0007669"/>
    <property type="project" value="UniProtKB-KW"/>
</dbReference>
<keyword evidence="2" id="KW-0813">Transport</keyword>
<dbReference type="PANTHER" id="PTHR11616">
    <property type="entry name" value="SODIUM/CHLORIDE DEPENDENT TRANSPORTER"/>
    <property type="match status" value="1"/>
</dbReference>
<evidence type="ECO:0000256" key="3">
    <source>
        <dbReference type="ARBA" id="ARBA00022692"/>
    </source>
</evidence>
<evidence type="ECO:0000313" key="9">
    <source>
        <dbReference type="Proteomes" id="UP000001595"/>
    </source>
</evidence>
<organism evidence="8 9">
    <name type="scientific">Pongo abelii</name>
    <name type="common">Sumatran orangutan</name>
    <name type="synonym">Pongo pygmaeus abelii</name>
    <dbReference type="NCBI Taxonomy" id="9601"/>
    <lineage>
        <taxon>Eukaryota</taxon>
        <taxon>Metazoa</taxon>
        <taxon>Chordata</taxon>
        <taxon>Craniata</taxon>
        <taxon>Vertebrata</taxon>
        <taxon>Euteleostomi</taxon>
        <taxon>Mammalia</taxon>
        <taxon>Eutheria</taxon>
        <taxon>Euarchontoglires</taxon>
        <taxon>Primates</taxon>
        <taxon>Haplorrhini</taxon>
        <taxon>Catarrhini</taxon>
        <taxon>Hominidae</taxon>
        <taxon>Pongo</taxon>
    </lineage>
</organism>
<keyword evidence="4" id="KW-1133">Transmembrane helix</keyword>
<dbReference type="PANTHER" id="PTHR11616:SF111">
    <property type="entry name" value="SODIUM- AND CHLORIDE-DEPENDENT GABA TRANSPORTER 2"/>
    <property type="match status" value="1"/>
</dbReference>
<name>A0A8I5TSL1_PONAB</name>
<gene>
    <name evidence="8" type="primary">SLC6A13</name>
</gene>
<keyword evidence="5" id="KW-0472">Membrane</keyword>
<keyword evidence="3" id="KW-0812">Transmembrane</keyword>
<dbReference type="InterPro" id="IPR037272">
    <property type="entry name" value="SNS_sf"/>
</dbReference>
<dbReference type="GO" id="GO:0005332">
    <property type="term" value="F:gamma-aminobutyric acid:sodium:chloride symporter activity"/>
    <property type="evidence" value="ECO:0007669"/>
    <property type="project" value="TreeGrafter"/>
</dbReference>
<evidence type="ECO:0000256" key="1">
    <source>
        <dbReference type="ARBA" id="ARBA00004141"/>
    </source>
</evidence>
<dbReference type="PROSITE" id="PS50267">
    <property type="entry name" value="NA_NEUROTRAN_SYMP_3"/>
    <property type="match status" value="1"/>
</dbReference>
<evidence type="ECO:0000256" key="7">
    <source>
        <dbReference type="SAM" id="MobiDB-lite"/>
    </source>
</evidence>
<dbReference type="AlphaFoldDB" id="A0A8I5TSL1"/>
<keyword evidence="6" id="KW-0479">Metal-binding</keyword>
<accession>A0A8I5TSL1</accession>
<proteinExistence type="predicted"/>
<dbReference type="Proteomes" id="UP000001595">
    <property type="component" value="Chromosome 12"/>
</dbReference>
<dbReference type="Ensembl" id="ENSPPYT00000049747.1">
    <property type="protein sequence ID" value="ENSPPYP00000036614.1"/>
    <property type="gene ID" value="ENSPPYG00000038090.1"/>
</dbReference>
<reference evidence="8" key="3">
    <citation type="submission" date="2025-09" db="UniProtKB">
        <authorList>
            <consortium name="Ensembl"/>
        </authorList>
    </citation>
    <scope>IDENTIFICATION</scope>
</reference>
<reference evidence="8 9" key="1">
    <citation type="submission" date="2008-02" db="EMBL/GenBank/DDBJ databases">
        <title>A 6x draft sequence assembly of the Pongo pygmaeus abelii genome.</title>
        <authorList>
            <person name="Wilson R.K."/>
            <person name="Mardis E."/>
        </authorList>
    </citation>
    <scope>NUCLEOTIDE SEQUENCE [LARGE SCALE GENOMIC DNA]</scope>
</reference>
<keyword evidence="6" id="KW-0915">Sodium</keyword>
<feature type="binding site" evidence="6">
    <location>
        <position position="61"/>
    </location>
    <ligand>
        <name>Na(+)</name>
        <dbReference type="ChEBI" id="CHEBI:29101"/>
        <label>1</label>
    </ligand>
</feature>